<keyword evidence="5" id="KW-1185">Reference proteome</keyword>
<gene>
    <name evidence="3" type="ORF">ABNG02_15725</name>
    <name evidence="2" type="ORF">GCM10008994_13430</name>
</gene>
<evidence type="ECO:0000313" key="4">
    <source>
        <dbReference type="Proteomes" id="UP001501425"/>
    </source>
</evidence>
<reference evidence="2" key="1">
    <citation type="journal article" date="2014" name="Int. J. Syst. Evol. Microbiol.">
        <title>Complete genome sequence of Corynebacterium casei LMG S-19264T (=DSM 44701T), isolated from a smear-ripened cheese.</title>
        <authorList>
            <consortium name="US DOE Joint Genome Institute (JGI-PGF)"/>
            <person name="Walter F."/>
            <person name="Albersmeier A."/>
            <person name="Kalinowski J."/>
            <person name="Ruckert C."/>
        </authorList>
    </citation>
    <scope>NUCLEOTIDE SEQUENCE</scope>
    <source>
        <strain evidence="2">JCM 14265</strain>
    </source>
</reference>
<reference evidence="3 5" key="3">
    <citation type="submission" date="2024-06" db="EMBL/GenBank/DDBJ databases">
        <title>Halorubrum miltondacostae sp. nov., a potential PHA producer isolated from an inland solar saltern in Rio Maior, Portugal.</title>
        <authorList>
            <person name="Albuquerque L."/>
            <person name="Viver T."/>
            <person name="Barroso C."/>
            <person name="Claudino R."/>
            <person name="Galvan M."/>
            <person name="Simoes G."/>
            <person name="Lobo Da Cunha A."/>
            <person name="Egas C."/>
        </authorList>
    </citation>
    <scope>NUCLEOTIDE SEQUENCE [LARGE SCALE GENOMIC DNA]</scope>
    <source>
        <strain evidence="3 5">DSM 18646</strain>
    </source>
</reference>
<evidence type="ECO:0000313" key="2">
    <source>
        <dbReference type="EMBL" id="GAA0539641.1"/>
    </source>
</evidence>
<comment type="caution">
    <text evidence="2">The sequence shown here is derived from an EMBL/GenBank/DDBJ whole genome shotgun (WGS) entry which is preliminary data.</text>
</comment>
<dbReference type="RefSeq" id="WP_343777714.1">
    <property type="nucleotide sequence ID" value="NZ_BAAADQ010000005.1"/>
</dbReference>
<dbReference type="EMBL" id="BAAADQ010000005">
    <property type="protein sequence ID" value="GAA0539641.1"/>
    <property type="molecule type" value="Genomic_DNA"/>
</dbReference>
<proteinExistence type="predicted"/>
<name>A0AAV3SRH4_9EURY</name>
<dbReference type="EMBL" id="JBEDNW010000010">
    <property type="protein sequence ID" value="MEZ3168763.1"/>
    <property type="molecule type" value="Genomic_DNA"/>
</dbReference>
<feature type="region of interest" description="Disordered" evidence="1">
    <location>
        <begin position="99"/>
        <end position="124"/>
    </location>
</feature>
<protein>
    <submittedName>
        <fullName evidence="2">Uncharacterized protein</fullName>
    </submittedName>
</protein>
<sequence>MTDLPVADRIASISIEGDPDGTGRRTARFEMFTGGEEGLSVSQEQRTEIRATPGSALLALVDGTIDEFVDAPINKDLFINLGSSQFAVTIDFNSWEGATGPNDNPLQWGDTGDPSNFEKSDATGEHPTRQIACLFWWLRNTRVSSVSGELFPGAGIFGDGPATLRFGQHREGGVYDPLQVVFENPGADFPGQSMSTFSGSITCVEAIDAGDPIDAVARDTR</sequence>
<dbReference type="Proteomes" id="UP001501425">
    <property type="component" value="Unassembled WGS sequence"/>
</dbReference>
<evidence type="ECO:0000256" key="1">
    <source>
        <dbReference type="SAM" id="MobiDB-lite"/>
    </source>
</evidence>
<evidence type="ECO:0000313" key="5">
    <source>
        <dbReference type="Proteomes" id="UP001567571"/>
    </source>
</evidence>
<accession>A0AAV3SRH4</accession>
<dbReference type="Proteomes" id="UP001567571">
    <property type="component" value="Unassembled WGS sequence"/>
</dbReference>
<organism evidence="2 4">
    <name type="scientific">Halorubrum ejinorense</name>
    <dbReference type="NCBI Taxonomy" id="425309"/>
    <lineage>
        <taxon>Archaea</taxon>
        <taxon>Methanobacteriati</taxon>
        <taxon>Methanobacteriota</taxon>
        <taxon>Stenosarchaea group</taxon>
        <taxon>Halobacteria</taxon>
        <taxon>Halobacteriales</taxon>
        <taxon>Haloferacaceae</taxon>
        <taxon>Halorubrum</taxon>
    </lineage>
</organism>
<reference evidence="2" key="2">
    <citation type="submission" date="2023-12" db="EMBL/GenBank/DDBJ databases">
        <authorList>
            <person name="Sun Q."/>
            <person name="Inoue M."/>
        </authorList>
    </citation>
    <scope>NUCLEOTIDE SEQUENCE</scope>
    <source>
        <strain evidence="2">JCM 14265</strain>
    </source>
</reference>
<dbReference type="AlphaFoldDB" id="A0AAV3SRH4"/>
<evidence type="ECO:0000313" key="3">
    <source>
        <dbReference type="EMBL" id="MEZ3168763.1"/>
    </source>
</evidence>